<dbReference type="PANTHER" id="PTHR12526">
    <property type="entry name" value="GLYCOSYLTRANSFERASE"/>
    <property type="match status" value="1"/>
</dbReference>
<reference evidence="3" key="1">
    <citation type="submission" date="2019-08" db="EMBL/GenBank/DDBJ databases">
        <authorList>
            <person name="Kucharzyk K."/>
            <person name="Murdoch R.W."/>
            <person name="Higgins S."/>
            <person name="Loffler F."/>
        </authorList>
    </citation>
    <scope>NUCLEOTIDE SEQUENCE</scope>
</reference>
<dbReference type="CDD" id="cd03811">
    <property type="entry name" value="GT4_GT28_WabH-like"/>
    <property type="match status" value="1"/>
</dbReference>
<protein>
    <submittedName>
        <fullName evidence="3">N-acetylgalactosamine-N, N'-diacetylbacillosaminyl-diphospho-undecaprenol 4-alpha-N-acetylgalactosaminyltransferase</fullName>
        <ecNumber evidence="3">2.4.1.291</ecNumber>
    </submittedName>
</protein>
<evidence type="ECO:0000259" key="2">
    <source>
        <dbReference type="Pfam" id="PF13439"/>
    </source>
</evidence>
<dbReference type="Gene3D" id="3.40.50.2000">
    <property type="entry name" value="Glycogen Phosphorylase B"/>
    <property type="match status" value="2"/>
</dbReference>
<dbReference type="EMBL" id="VSSQ01006045">
    <property type="protein sequence ID" value="MPM31345.1"/>
    <property type="molecule type" value="Genomic_DNA"/>
</dbReference>
<feature type="domain" description="Glycosyltransferase subfamily 4-like N-terminal" evidence="2">
    <location>
        <begin position="16"/>
        <end position="174"/>
    </location>
</feature>
<dbReference type="Pfam" id="PF13439">
    <property type="entry name" value="Glyco_transf_4"/>
    <property type="match status" value="1"/>
</dbReference>
<keyword evidence="3" id="KW-0808">Transferase</keyword>
<evidence type="ECO:0000313" key="3">
    <source>
        <dbReference type="EMBL" id="MPM31345.1"/>
    </source>
</evidence>
<dbReference type="SUPFAM" id="SSF53756">
    <property type="entry name" value="UDP-Glycosyltransferase/glycogen phosphorylase"/>
    <property type="match status" value="1"/>
</dbReference>
<keyword evidence="3" id="KW-0328">Glycosyltransferase</keyword>
<dbReference type="EC" id="2.4.1.291" evidence="3"/>
<sequence length="395" mass="45869">MKEGNVAFIIHTLSNGGAERIMSYLTQNYSTAENKYLIVYHRSEVEYDFSGELISLDIAPSNNVFGKILNYLKRIYKLRRLKDELNIKKSISMLDSPNIINILSKRKDKVIISLRNHKSKEYSGLKKLIYRKIIKFLYNKADKIIAISKGVADDLIENFKLDKTKINIIYNPVDKIKIQSLMHEKIIEEHILNEFKKNKIVINSGRLSYQKGQWHLIKVFKKIAENNNGVKLAILGKGELEQELKELVKSLGLSEKVIFLGYQENPFKYIYKSDIFVLSSLYEGFGNVIVESMACRVPVISTDCKSGPKEILSSENLRNYDEDKINYLDYGVLVPCFKDEKINYDSELSNEEEYLYKAIIDMLDDSNKIEYYKINGEKRLDDFSLIKIVSKWEEL</sequence>
<dbReference type="InterPro" id="IPR028098">
    <property type="entry name" value="Glyco_trans_4-like_N"/>
</dbReference>
<organism evidence="3">
    <name type="scientific">bioreactor metagenome</name>
    <dbReference type="NCBI Taxonomy" id="1076179"/>
    <lineage>
        <taxon>unclassified sequences</taxon>
        <taxon>metagenomes</taxon>
        <taxon>ecological metagenomes</taxon>
    </lineage>
</organism>
<dbReference type="PANTHER" id="PTHR12526:SF630">
    <property type="entry name" value="GLYCOSYLTRANSFERASE"/>
    <property type="match status" value="1"/>
</dbReference>
<comment type="caution">
    <text evidence="3">The sequence shown here is derived from an EMBL/GenBank/DDBJ whole genome shotgun (WGS) entry which is preliminary data.</text>
</comment>
<accession>A0A644YRY0</accession>
<dbReference type="Pfam" id="PF00534">
    <property type="entry name" value="Glycos_transf_1"/>
    <property type="match status" value="1"/>
</dbReference>
<gene>
    <name evidence="3" type="primary">pglJ_5</name>
    <name evidence="3" type="ORF">SDC9_77900</name>
</gene>
<feature type="domain" description="Glycosyl transferase family 1" evidence="1">
    <location>
        <begin position="191"/>
        <end position="314"/>
    </location>
</feature>
<evidence type="ECO:0000259" key="1">
    <source>
        <dbReference type="Pfam" id="PF00534"/>
    </source>
</evidence>
<dbReference type="InterPro" id="IPR001296">
    <property type="entry name" value="Glyco_trans_1"/>
</dbReference>
<name>A0A644YRY0_9ZZZZ</name>
<dbReference type="AlphaFoldDB" id="A0A644YRY0"/>
<dbReference type="GO" id="GO:0016757">
    <property type="term" value="F:glycosyltransferase activity"/>
    <property type="evidence" value="ECO:0007669"/>
    <property type="project" value="UniProtKB-KW"/>
</dbReference>
<proteinExistence type="predicted"/>